<protein>
    <submittedName>
        <fullName evidence="2">Conserved repeat domain-containing protein/gliding motility-associated C-terminal domain-containing protein/fimbrial isopeptide formation D2 domain-containing protein</fullName>
    </submittedName>
</protein>
<dbReference type="Proteomes" id="UP001157915">
    <property type="component" value="Unassembled WGS sequence"/>
</dbReference>
<dbReference type="InterPro" id="IPR047589">
    <property type="entry name" value="DUF11_rpt"/>
</dbReference>
<feature type="domain" description="DUF11" evidence="1">
    <location>
        <begin position="274"/>
        <end position="384"/>
    </location>
</feature>
<keyword evidence="3" id="KW-1185">Reference proteome</keyword>
<gene>
    <name evidence="2" type="ORF">SAMN06265367_1081</name>
</gene>
<evidence type="ECO:0000313" key="2">
    <source>
        <dbReference type="EMBL" id="SMP32316.1"/>
    </source>
</evidence>
<dbReference type="RefSeq" id="WP_283414270.1">
    <property type="nucleotide sequence ID" value="NZ_FXUA01000008.1"/>
</dbReference>
<dbReference type="EMBL" id="FXUA01000008">
    <property type="protein sequence ID" value="SMP32316.1"/>
    <property type="molecule type" value="Genomic_DNA"/>
</dbReference>
<dbReference type="Pfam" id="PF13585">
    <property type="entry name" value="CHU_C"/>
    <property type="match status" value="1"/>
</dbReference>
<feature type="domain" description="DUF11" evidence="1">
    <location>
        <begin position="518"/>
        <end position="627"/>
    </location>
</feature>
<feature type="domain" description="DUF11" evidence="1">
    <location>
        <begin position="1250"/>
        <end position="1366"/>
    </location>
</feature>
<dbReference type="InterPro" id="IPR001434">
    <property type="entry name" value="OmcB-like_DUF11"/>
</dbReference>
<dbReference type="PANTHER" id="PTHR34819">
    <property type="entry name" value="LARGE CYSTEINE-RICH PERIPLASMIC PROTEIN OMCB"/>
    <property type="match status" value="1"/>
</dbReference>
<feature type="domain" description="DUF11" evidence="1">
    <location>
        <begin position="153"/>
        <end position="261"/>
    </location>
</feature>
<dbReference type="NCBIfam" id="TIGR04226">
    <property type="entry name" value="RrgB_K2N_iso_D2"/>
    <property type="match status" value="1"/>
</dbReference>
<dbReference type="Gene3D" id="2.60.40.1170">
    <property type="entry name" value="Mu homology domain, subdomain B"/>
    <property type="match status" value="1"/>
</dbReference>
<feature type="non-terminal residue" evidence="2">
    <location>
        <position position="1"/>
    </location>
</feature>
<feature type="domain" description="DUF11" evidence="1">
    <location>
        <begin position="763"/>
        <end position="858"/>
    </location>
</feature>
<feature type="domain" description="DUF11" evidence="1">
    <location>
        <begin position="1009"/>
        <end position="1116"/>
    </location>
</feature>
<accession>A0ABY1PEB2</accession>
<feature type="domain" description="DUF11" evidence="1">
    <location>
        <begin position="1134"/>
        <end position="1235"/>
    </location>
</feature>
<feature type="domain" description="DUF11" evidence="1">
    <location>
        <begin position="885"/>
        <end position="988"/>
    </location>
</feature>
<evidence type="ECO:0000259" key="1">
    <source>
        <dbReference type="Pfam" id="PF01345"/>
    </source>
</evidence>
<dbReference type="InterPro" id="IPR026341">
    <property type="entry name" value="T9SS_type_B"/>
</dbReference>
<reference evidence="2 3" key="1">
    <citation type="submission" date="2017-05" db="EMBL/GenBank/DDBJ databases">
        <authorList>
            <person name="Varghese N."/>
            <person name="Submissions S."/>
        </authorList>
    </citation>
    <scope>NUCLEOTIDE SEQUENCE [LARGE SCALE GENOMIC DNA]</scope>
    <source>
        <strain evidence="2 3">DSM 15360</strain>
    </source>
</reference>
<dbReference type="PANTHER" id="PTHR34819:SF3">
    <property type="entry name" value="CELL SURFACE PROTEIN"/>
    <property type="match status" value="1"/>
</dbReference>
<feature type="domain" description="DUF11" evidence="1">
    <location>
        <begin position="396"/>
        <end position="505"/>
    </location>
</feature>
<proteinExistence type="predicted"/>
<evidence type="ECO:0000313" key="3">
    <source>
        <dbReference type="Proteomes" id="UP001157915"/>
    </source>
</evidence>
<organism evidence="2 3">
    <name type="scientific">Algoriphagus winogradskyi</name>
    <dbReference type="NCBI Taxonomy" id="237017"/>
    <lineage>
        <taxon>Bacteria</taxon>
        <taxon>Pseudomonadati</taxon>
        <taxon>Bacteroidota</taxon>
        <taxon>Cytophagia</taxon>
        <taxon>Cytophagales</taxon>
        <taxon>Cyclobacteriaceae</taxon>
        <taxon>Algoriphagus</taxon>
    </lineage>
</organism>
<dbReference type="NCBIfam" id="TIGR04131">
    <property type="entry name" value="Bac_Flav_CTERM"/>
    <property type="match status" value="1"/>
</dbReference>
<comment type="caution">
    <text evidence="2">The sequence shown here is derived from an EMBL/GenBank/DDBJ whole genome shotgun (WGS) entry which is preliminary data.</text>
</comment>
<dbReference type="NCBIfam" id="TIGR01451">
    <property type="entry name" value="B_ant_repeat"/>
    <property type="match status" value="10"/>
</dbReference>
<name>A0ABY1PEB2_9BACT</name>
<dbReference type="Pfam" id="PF01345">
    <property type="entry name" value="DUF11"/>
    <property type="match status" value="10"/>
</dbReference>
<sequence length="1457" mass="153614">FTLSATSSTVTNPVFRFYTSQDLTTEITDLTVSPAATTTYYVTVSGDGVCENAPGDAVEVTVTVNITEAPITNNPNQSFCTTDNATLSSIEIEGEGILWYATENSISPLDPTIPLADGATYFASQTDPTTNCESVLRTPVMVFLTDCNTGDGLTIQKFAENEIVYAGDTFTYTISITNTNNTEITDVTITDELDARLMYVASSNSGQFGAGVVTWTIPTIAANSIVDITLWVSTASNLASGTQISNVAIVSSPDDPDSPKESDPEVVTVEKDVDLIITKTASAATVLAGGEFSYTISVMNSGQSDATDLTITDALATGLSFISADNSGVNNAGTITWTIPTLAAGASIDLTLTVKVDADVDAGTQISNVAIVTSPDDPDSPKESDPEVVTVEKDVDLMITKTASASTVLAGGEFSYTISVMNSGQSDATDLTITDALATGLSFISADNSGVNNAGTITWTIPTLAAGASIDLTLTVMVDADVDAGTQISNVAIVSSPDDPDSPKESDPEVVTVEKDVDLMITKTASAATVLAGGEFSYTISVMNSGQSDATDLTITDALATGLSFISADNSGVNNAGTITWTVPTLAAGASIELMLTVIVDADVSNGTQISNVAIVSSPDDPDSPKESDPEVVTVENNGSLVIIKNADVESVLPGGDIVYTIAISNTGNAQVTSVLVTDELPEGVSFISASNGGSVENGVVTWTIPTLASGETIKVEIVVMAAGNLSPGTLISNTAKVSSPDVPESPIESDPEVVRVRSDFNLVINKVANQNTALAGSDLTYTITVTNTGESISPMYMVTDMLHEGLNFNSASNGGFVENGEVIWMMPPLEAGALVELTLTVEIDESLPAGTDIENVAIFWLRNVRENPGPSQPAVVRVTRDENVSISKVSSKDKVVPGEEFTYTITVSNSGQNSLSGLVIRDTLENDLSFVSASQGGTANGQLVTWSIPELAGGSSISLELKVTLSEDATIGSEIANTAYAVPEGDPDNPIPSDPEVIEVGDPQSFTIVKTPNVTEAYIGDEVNYTITVTNTSDITQEQVTVIDELPQGLTFSSSNMESEVENGTVTWMIPSLASGESIDLLLTTTVNDGAIPNEVIFNIAVVDSETSVGDPVESDPGDGVLVIEDEEKQTSISVIKWTDVQTVIVGQMIDYTILIENTGDVMAYDLLVVDSLPAGTMAMEVSPEGEISDNAVVWMMDSLEAGASIEVKIKLMTMEDKGPISNWVFISGRNFPDVSFGTDPMVITNQVDLILDKEVSGSLIQLNSIFEYKITLTNNSDNVGNEVVVTDVLAPSVEYIGADVSSGTVSFNLENRTLTWSILSIDPQAVETITIRVKAIAEGTVSNTATAVSTDDELEPTDNSDTVSHEQIEFEIPNVFTPNGDGINDAWVIKGLQEFFQQNELLIVNRWGVEVYRMDNYQNDWDGDNLNGGTYFYQFQLTDSQGVSHTMTGYVTIIK</sequence>
<dbReference type="InterPro" id="IPR051172">
    <property type="entry name" value="Chlamydia_OmcB"/>
</dbReference>
<dbReference type="InterPro" id="IPR026466">
    <property type="entry name" value="Fim_isopep_form_D2_dom"/>
</dbReference>
<dbReference type="Gene3D" id="2.60.40.740">
    <property type="match status" value="6"/>
</dbReference>
<feature type="domain" description="DUF11" evidence="1">
    <location>
        <begin position="641"/>
        <end position="742"/>
    </location>
</feature>